<dbReference type="EMBL" id="UOFZ01000116">
    <property type="protein sequence ID" value="VAX13419.1"/>
    <property type="molecule type" value="Genomic_DNA"/>
</dbReference>
<feature type="transmembrane region" description="Helical" evidence="3">
    <location>
        <begin position="349"/>
        <end position="368"/>
    </location>
</feature>
<dbReference type="AlphaFoldDB" id="A0A3B1B551"/>
<evidence type="ECO:0000256" key="3">
    <source>
        <dbReference type="SAM" id="Phobius"/>
    </source>
</evidence>
<proteinExistence type="predicted"/>
<dbReference type="PANTHER" id="PTHR43630">
    <property type="entry name" value="POLY-BETA-1,6-N-ACETYL-D-GLUCOSAMINE SYNTHASE"/>
    <property type="match status" value="1"/>
</dbReference>
<evidence type="ECO:0000313" key="5">
    <source>
        <dbReference type="EMBL" id="VAX13419.1"/>
    </source>
</evidence>
<evidence type="ECO:0000256" key="1">
    <source>
        <dbReference type="ARBA" id="ARBA00022676"/>
    </source>
</evidence>
<keyword evidence="3" id="KW-0472">Membrane</keyword>
<dbReference type="GO" id="GO:0016757">
    <property type="term" value="F:glycosyltransferase activity"/>
    <property type="evidence" value="ECO:0007669"/>
    <property type="project" value="UniProtKB-KW"/>
</dbReference>
<keyword evidence="2 5" id="KW-0808">Transferase</keyword>
<feature type="domain" description="Glycosyltransferase 2-like" evidence="4">
    <location>
        <begin position="48"/>
        <end position="170"/>
    </location>
</feature>
<dbReference type="CDD" id="cd06439">
    <property type="entry name" value="CESA_like_1"/>
    <property type="match status" value="1"/>
</dbReference>
<keyword evidence="3" id="KW-1133">Transmembrane helix</keyword>
<dbReference type="InterPro" id="IPR029044">
    <property type="entry name" value="Nucleotide-diphossugar_trans"/>
</dbReference>
<dbReference type="InterPro" id="IPR001173">
    <property type="entry name" value="Glyco_trans_2-like"/>
</dbReference>
<keyword evidence="1" id="KW-0328">Glycosyltransferase</keyword>
<feature type="transmembrane region" description="Helical" evidence="3">
    <location>
        <begin position="318"/>
        <end position="337"/>
    </location>
</feature>
<protein>
    <submittedName>
        <fullName evidence="5">Glycosyl transferase, group 2 family</fullName>
    </submittedName>
</protein>
<accession>A0A3B1B551</accession>
<evidence type="ECO:0000259" key="4">
    <source>
        <dbReference type="Pfam" id="PF00535"/>
    </source>
</evidence>
<reference evidence="5" key="1">
    <citation type="submission" date="2018-06" db="EMBL/GenBank/DDBJ databases">
        <authorList>
            <person name="Zhirakovskaya E."/>
        </authorList>
    </citation>
    <scope>NUCLEOTIDE SEQUENCE</scope>
</reference>
<feature type="transmembrane region" description="Helical" evidence="3">
    <location>
        <begin position="6"/>
        <end position="29"/>
    </location>
</feature>
<keyword evidence="3" id="KW-0812">Transmembrane</keyword>
<name>A0A3B1B551_9ZZZZ</name>
<evidence type="ECO:0000256" key="2">
    <source>
        <dbReference type="ARBA" id="ARBA00022679"/>
    </source>
</evidence>
<dbReference type="Pfam" id="PF00535">
    <property type="entry name" value="Glycos_transf_2"/>
    <property type="match status" value="1"/>
</dbReference>
<dbReference type="SUPFAM" id="SSF53448">
    <property type="entry name" value="Nucleotide-diphospho-sugar transferases"/>
    <property type="match status" value="1"/>
</dbReference>
<dbReference type="Gene3D" id="3.90.550.10">
    <property type="entry name" value="Spore Coat Polysaccharide Biosynthesis Protein SpsA, Chain A"/>
    <property type="match status" value="1"/>
</dbReference>
<dbReference type="PANTHER" id="PTHR43630:SF1">
    <property type="entry name" value="POLY-BETA-1,6-N-ACETYL-D-GLUCOSAMINE SYNTHASE"/>
    <property type="match status" value="1"/>
</dbReference>
<feature type="transmembrane region" description="Helical" evidence="3">
    <location>
        <begin position="293"/>
        <end position="312"/>
    </location>
</feature>
<organism evidence="5">
    <name type="scientific">hydrothermal vent metagenome</name>
    <dbReference type="NCBI Taxonomy" id="652676"/>
    <lineage>
        <taxon>unclassified sequences</taxon>
        <taxon>metagenomes</taxon>
        <taxon>ecological metagenomes</taxon>
    </lineage>
</organism>
<sequence>MIKVELLFWCVLVGTCYSYFLYPAVLLLMPKRKKNEPHRGVEFPLLTLIITAHNEENRIREKILNTLALDYPRELLEILVASDASTDATEDIVEGFFQQGVRLVRAEERKGKEYAQLQAIKSAKGEILIFSDVATGIDKGALKLIAERFSDEKIGAISSEDRFISEDGSIAGEGAYVKYEMWLRKLESEVYSLVGLSGSFFAARSCICKEWDISIPSDFNTALNCARQGYIAVTDREIIGYYKDIKNKKGEYARKLRTVIRGISAVMHKPDVLNPFKYGFFAFEVWSHKIMRWMVPWFLLALFVASVLLSAVHPVYTVILILQILFYGLVFVGAIVPGLRQNPIIKIPFYFIEVNIAIAHAMVAYILGKRITVWTPSKR</sequence>
<gene>
    <name evidence="5" type="ORF">MNBD_GAMMA24-2340</name>
</gene>